<dbReference type="Proteomes" id="UP000249061">
    <property type="component" value="Unassembled WGS sequence"/>
</dbReference>
<dbReference type="PANTHER" id="PTHR12670">
    <property type="entry name" value="CERAMIDASE"/>
    <property type="match status" value="1"/>
</dbReference>
<dbReference type="InterPro" id="IPR031329">
    <property type="entry name" value="NEUT/ALK_ceramidase_N"/>
</dbReference>
<comment type="catalytic activity">
    <reaction evidence="2">
        <text>an N-acylsphing-4-enine + H2O = sphing-4-enine + a fatty acid</text>
        <dbReference type="Rhea" id="RHEA:20856"/>
        <dbReference type="ChEBI" id="CHEBI:15377"/>
        <dbReference type="ChEBI" id="CHEBI:28868"/>
        <dbReference type="ChEBI" id="CHEBI:52639"/>
        <dbReference type="ChEBI" id="CHEBI:57756"/>
        <dbReference type="EC" id="3.5.1.23"/>
    </reaction>
</comment>
<gene>
    <name evidence="4" type="ORF">DI536_33180</name>
</gene>
<dbReference type="PANTHER" id="PTHR12670:SF1">
    <property type="entry name" value="NEUTRAL CERAMIDASE"/>
    <property type="match status" value="1"/>
</dbReference>
<feature type="domain" description="Neutral/alkaline non-lysosomal ceramidase N-terminal" evidence="3">
    <location>
        <begin position="460"/>
        <end position="522"/>
    </location>
</feature>
<dbReference type="GO" id="GO:0046514">
    <property type="term" value="P:ceramide catabolic process"/>
    <property type="evidence" value="ECO:0007669"/>
    <property type="project" value="InterPro"/>
</dbReference>
<evidence type="ECO:0000259" key="3">
    <source>
        <dbReference type="Pfam" id="PF04734"/>
    </source>
</evidence>
<dbReference type="InterPro" id="IPR006823">
    <property type="entry name" value="Ceramidase_alk"/>
</dbReference>
<keyword evidence="2" id="KW-0443">Lipid metabolism</keyword>
<reference evidence="4 5" key="1">
    <citation type="submission" date="2017-08" db="EMBL/GenBank/DDBJ databases">
        <title>Infants hospitalized years apart are colonized by the same room-sourced microbial strains.</title>
        <authorList>
            <person name="Brooks B."/>
            <person name="Olm M.R."/>
            <person name="Firek B.A."/>
            <person name="Baker R."/>
            <person name="Thomas B.C."/>
            <person name="Morowitz M.J."/>
            <person name="Banfield J.F."/>
        </authorList>
    </citation>
    <scope>NUCLEOTIDE SEQUENCE [LARGE SCALE GENOMIC DNA]</scope>
    <source>
        <strain evidence="4">S2_003_000_R2_14</strain>
    </source>
</reference>
<comment type="similarity">
    <text evidence="2">Belongs to the neutral ceramidase family.</text>
</comment>
<name>A0A2W5SW60_9BACT</name>
<dbReference type="GO" id="GO:0046872">
    <property type="term" value="F:metal ion binding"/>
    <property type="evidence" value="ECO:0007669"/>
    <property type="project" value="UniProtKB-KW"/>
</dbReference>
<dbReference type="AlphaFoldDB" id="A0A2W5SW60"/>
<dbReference type="GO" id="GO:0046512">
    <property type="term" value="P:sphingosine biosynthetic process"/>
    <property type="evidence" value="ECO:0007669"/>
    <property type="project" value="TreeGrafter"/>
</dbReference>
<accession>A0A2W5SW60</accession>
<dbReference type="EMBL" id="QFQP01000049">
    <property type="protein sequence ID" value="PZR05013.1"/>
    <property type="molecule type" value="Genomic_DNA"/>
</dbReference>
<evidence type="ECO:0000256" key="2">
    <source>
        <dbReference type="RuleBase" id="RU366019"/>
    </source>
</evidence>
<feature type="binding site" evidence="1">
    <location>
        <position position="466"/>
    </location>
    <ligand>
        <name>Zn(2+)</name>
        <dbReference type="ChEBI" id="CHEBI:29105"/>
    </ligand>
</feature>
<keyword evidence="2" id="KW-0746">Sphingolipid metabolism</keyword>
<dbReference type="GO" id="GO:0017040">
    <property type="term" value="F:N-acylsphingosine amidohydrolase activity"/>
    <property type="evidence" value="ECO:0007669"/>
    <property type="project" value="UniProtKB-UniRule"/>
</dbReference>
<organism evidence="4 5">
    <name type="scientific">Archangium gephyra</name>
    <dbReference type="NCBI Taxonomy" id="48"/>
    <lineage>
        <taxon>Bacteria</taxon>
        <taxon>Pseudomonadati</taxon>
        <taxon>Myxococcota</taxon>
        <taxon>Myxococcia</taxon>
        <taxon>Myxococcales</taxon>
        <taxon>Cystobacterineae</taxon>
        <taxon>Archangiaceae</taxon>
        <taxon>Archangium</taxon>
    </lineage>
</organism>
<keyword evidence="1" id="KW-0479">Metal-binding</keyword>
<dbReference type="GO" id="GO:0016020">
    <property type="term" value="C:membrane"/>
    <property type="evidence" value="ECO:0007669"/>
    <property type="project" value="GOC"/>
</dbReference>
<comment type="caution">
    <text evidence="4">The sequence shown here is derived from an EMBL/GenBank/DDBJ whole genome shotgun (WGS) entry which is preliminary data.</text>
</comment>
<feature type="binding site" evidence="1">
    <location>
        <position position="498"/>
    </location>
    <ligand>
        <name>Zn(2+)</name>
        <dbReference type="ChEBI" id="CHEBI:29105"/>
    </ligand>
</feature>
<evidence type="ECO:0000313" key="5">
    <source>
        <dbReference type="Proteomes" id="UP000249061"/>
    </source>
</evidence>
<dbReference type="Pfam" id="PF04734">
    <property type="entry name" value="Ceramidase_alk"/>
    <property type="match status" value="1"/>
</dbReference>
<evidence type="ECO:0000256" key="1">
    <source>
        <dbReference type="PIRSR" id="PIRSR606823-2"/>
    </source>
</evidence>
<protein>
    <recommendedName>
        <fullName evidence="2">Neutral ceramidase</fullName>
        <ecNumber evidence="2">3.5.1.23</ecNumber>
    </recommendedName>
</protein>
<dbReference type="GO" id="GO:0042759">
    <property type="term" value="P:long-chain fatty acid biosynthetic process"/>
    <property type="evidence" value="ECO:0007669"/>
    <property type="project" value="TreeGrafter"/>
</dbReference>
<proteinExistence type="inferred from homology"/>
<comment type="cofactor">
    <cofactor evidence="1">
        <name>Zn(2+)</name>
        <dbReference type="ChEBI" id="CHEBI:29105"/>
    </cofactor>
    <text evidence="1">Binds 1 zinc ion per subunit.</text>
</comment>
<evidence type="ECO:0000313" key="4">
    <source>
        <dbReference type="EMBL" id="PZR05013.1"/>
    </source>
</evidence>
<keyword evidence="1" id="KW-0862">Zinc</keyword>
<keyword evidence="2" id="KW-0378">Hydrolase</keyword>
<dbReference type="GO" id="GO:0005576">
    <property type="term" value="C:extracellular region"/>
    <property type="evidence" value="ECO:0007669"/>
    <property type="project" value="TreeGrafter"/>
</dbReference>
<dbReference type="EC" id="3.5.1.23" evidence="2"/>
<sequence length="611" mass="66114">MSNERQFITRAAPVRQTNTGSKVGVAVRELPFVQHAILAGWGFIHGQRVRKACAEDMPLKVRCMVLQAVDGARIALVTVDLHGGSRYLTETVAAFDEVARLGISVDRLFLFGTHNHSGPGGLYGSVYDTLTASTAVLGAVPLMPDGKLALNTGLATRIAELIRDCIVEAGTQRLVDAKLGFACGHLPDTENRSSAAFLNNFENADDARRSMARHLGVAVDSLPEDAVRMAVDPRVWTLAAVTAGGEVIGTFSTVNCHNTVLSRDHDVQSPDFFGHAADRLERAGNGVCLIAAGSIGDTDPLLKGDLDERRAERAAARDGKARLDQNLKLICAHADAVANAVTSVLATARSNASPLAALEVRYSEEPIAGQRIDDYVMPLKPCFGESTLAGSELGRGPPLFVEGIRSVFDDGDPHSPKHMADSAIAAVLLGAANDRLQRLHTFMPLRLATLRTEANEMTRIVSLPGECTTWLSARLERAVKGSASRVLVTSVTGDYLGYLTTAREYAVQNYEGSSTIWGRHTGRWLQRRLEEMAFTGAAPRLRPTAEFFTDVEDEWETAFNSAKDRGVWRRRDDHAHQVPTGSVDVREIGQYCDGRPGNAEPNPTQRCEAAK</sequence>